<feature type="domain" description="Aminoglycoside phosphotransferase" evidence="1">
    <location>
        <begin position="38"/>
        <end position="253"/>
    </location>
</feature>
<dbReference type="Proteomes" id="UP000295680">
    <property type="component" value="Unassembled WGS sequence"/>
</dbReference>
<accession>A0A4R2IPW8</accession>
<reference evidence="2 3" key="1">
    <citation type="submission" date="2019-03" db="EMBL/GenBank/DDBJ databases">
        <title>Genomic Encyclopedia of Type Strains, Phase IV (KMG-IV): sequencing the most valuable type-strain genomes for metagenomic binning, comparative biology and taxonomic classification.</title>
        <authorList>
            <person name="Goeker M."/>
        </authorList>
    </citation>
    <scope>NUCLEOTIDE SEQUENCE [LARGE SCALE GENOMIC DNA]</scope>
    <source>
        <strain evidence="2 3">DSM 45934</strain>
    </source>
</reference>
<dbReference type="RefSeq" id="WP_243727633.1">
    <property type="nucleotide sequence ID" value="NZ_SLWS01000022.1"/>
</dbReference>
<dbReference type="AlphaFoldDB" id="A0A4R2IPW8"/>
<dbReference type="Gene3D" id="1.20.58.840">
    <property type="match status" value="1"/>
</dbReference>
<dbReference type="InterPro" id="IPR011009">
    <property type="entry name" value="Kinase-like_dom_sf"/>
</dbReference>
<evidence type="ECO:0000313" key="2">
    <source>
        <dbReference type="EMBL" id="TCO44795.1"/>
    </source>
</evidence>
<proteinExistence type="predicted"/>
<keyword evidence="2" id="KW-0808">Transferase</keyword>
<gene>
    <name evidence="2" type="ORF">EV192_12252</name>
</gene>
<dbReference type="Gene3D" id="1.10.510.10">
    <property type="entry name" value="Transferase(Phosphotransferase) domain 1"/>
    <property type="match status" value="1"/>
</dbReference>
<dbReference type="Pfam" id="PF01636">
    <property type="entry name" value="APH"/>
    <property type="match status" value="1"/>
</dbReference>
<organism evidence="2 3">
    <name type="scientific">Actinocrispum wychmicini</name>
    <dbReference type="NCBI Taxonomy" id="1213861"/>
    <lineage>
        <taxon>Bacteria</taxon>
        <taxon>Bacillati</taxon>
        <taxon>Actinomycetota</taxon>
        <taxon>Actinomycetes</taxon>
        <taxon>Pseudonocardiales</taxon>
        <taxon>Pseudonocardiaceae</taxon>
        <taxon>Actinocrispum</taxon>
    </lineage>
</organism>
<dbReference type="GO" id="GO:0016740">
    <property type="term" value="F:transferase activity"/>
    <property type="evidence" value="ECO:0007669"/>
    <property type="project" value="UniProtKB-KW"/>
</dbReference>
<evidence type="ECO:0000259" key="1">
    <source>
        <dbReference type="Pfam" id="PF01636"/>
    </source>
</evidence>
<comment type="caution">
    <text evidence="2">The sequence shown here is derived from an EMBL/GenBank/DDBJ whole genome shotgun (WGS) entry which is preliminary data.</text>
</comment>
<evidence type="ECO:0000313" key="3">
    <source>
        <dbReference type="Proteomes" id="UP000295680"/>
    </source>
</evidence>
<dbReference type="EMBL" id="SLWS01000022">
    <property type="protein sequence ID" value="TCO44795.1"/>
    <property type="molecule type" value="Genomic_DNA"/>
</dbReference>
<dbReference type="InterPro" id="IPR002575">
    <property type="entry name" value="Aminoglycoside_PTrfase"/>
</dbReference>
<keyword evidence="3" id="KW-1185">Reference proteome</keyword>
<protein>
    <submittedName>
        <fullName evidence="2">Spectinomycin phosphotransferase</fullName>
    </submittedName>
</protein>
<name>A0A4R2IPW8_9PSEU</name>
<dbReference type="SUPFAM" id="SSF56112">
    <property type="entry name" value="Protein kinase-like (PK-like)"/>
    <property type="match status" value="1"/>
</dbReference>
<sequence>MKDLPVGLDQAHLRRGLAEFGIDAVTTAYAPVGFGDYHWTVTGADGRQWFATVADLEDKPNALDGLRAAMDTAVALSDRHFVVAPLRAGSGETVVALNTRYGLSVFPFIAGKPGEFGQELPPQQRDQVLDVLAELHSAQPPRTTPHLDLNPEGRDDLDAVLKESAPWTGGPFSEPARHLLADNAGMVRARLEDFDRLADKMKRAPHVVTHGEPHPGNLILAPAGYLLVDWDTVGLAVPERDLSVLSDNPDDLKYYTVTTGRAVDGDALALYRLRWSLADVAAFTTWFRSPHERTPDTETAWQGLVSTIQVLTPAG</sequence>